<proteinExistence type="predicted"/>
<sequence>MSDLRVLTPVDDTPVPVGPTVLGMSMSAEARVVDGWLERELEVPAGLDGPAGILQGGFATGVAIAAARAVDRIDAPLTSLDARLFAPTPLDTTLTIRVRPTDVTARYEVETRHGEQTLVAATVELAGHDPAPRVYDLLELATVPIPPGRTDSPFPHCFVCGGDPRHEHALGILPAWAGEGRISQPWVAEEVLGDERGVVDPLLVSAVLDCPTVWSAWHEVEANGWEGALLGHYHVRFFGDAPVMEPLRTVARLDGVDGRKVRARGALVDEDGVVYATSSGLHIGVAQLPCGD</sequence>
<comment type="caution">
    <text evidence="1">The sequence shown here is derived from an EMBL/GenBank/DDBJ whole genome shotgun (WGS) entry which is preliminary data.</text>
</comment>
<organism evidence="1 2">
    <name type="scientific">Egicoccus halophilus</name>
    <dbReference type="NCBI Taxonomy" id="1670830"/>
    <lineage>
        <taxon>Bacteria</taxon>
        <taxon>Bacillati</taxon>
        <taxon>Actinomycetota</taxon>
        <taxon>Nitriliruptoria</taxon>
        <taxon>Egicoccales</taxon>
        <taxon>Egicoccaceae</taxon>
        <taxon>Egicoccus</taxon>
    </lineage>
</organism>
<accession>A0A8J3AAN9</accession>
<dbReference type="SUPFAM" id="SSF54637">
    <property type="entry name" value="Thioesterase/thiol ester dehydrase-isomerase"/>
    <property type="match status" value="2"/>
</dbReference>
<keyword evidence="2" id="KW-1185">Reference proteome</keyword>
<gene>
    <name evidence="1" type="ORF">GCM10011354_20060</name>
</gene>
<dbReference type="Proteomes" id="UP000650511">
    <property type="component" value="Unassembled WGS sequence"/>
</dbReference>
<reference evidence="1" key="1">
    <citation type="journal article" date="2014" name="Int. J. Syst. Evol. Microbiol.">
        <title>Complete genome sequence of Corynebacterium casei LMG S-19264T (=DSM 44701T), isolated from a smear-ripened cheese.</title>
        <authorList>
            <consortium name="US DOE Joint Genome Institute (JGI-PGF)"/>
            <person name="Walter F."/>
            <person name="Albersmeier A."/>
            <person name="Kalinowski J."/>
            <person name="Ruckert C."/>
        </authorList>
    </citation>
    <scope>NUCLEOTIDE SEQUENCE</scope>
    <source>
        <strain evidence="1">CGMCC 1.14988</strain>
    </source>
</reference>
<name>A0A8J3AAN9_9ACTN</name>
<reference evidence="1" key="2">
    <citation type="submission" date="2020-09" db="EMBL/GenBank/DDBJ databases">
        <authorList>
            <person name="Sun Q."/>
            <person name="Zhou Y."/>
        </authorList>
    </citation>
    <scope>NUCLEOTIDE SEQUENCE</scope>
    <source>
        <strain evidence="1">CGMCC 1.14988</strain>
    </source>
</reference>
<evidence type="ECO:0000313" key="2">
    <source>
        <dbReference type="Proteomes" id="UP000650511"/>
    </source>
</evidence>
<dbReference type="InterPro" id="IPR029069">
    <property type="entry name" value="HotDog_dom_sf"/>
</dbReference>
<dbReference type="EMBL" id="BMHA01000006">
    <property type="protein sequence ID" value="GGI06632.1"/>
    <property type="molecule type" value="Genomic_DNA"/>
</dbReference>
<dbReference type="AlphaFoldDB" id="A0A8J3AAN9"/>
<dbReference type="OrthoDB" id="5495835at2"/>
<dbReference type="RefSeq" id="WP_130650456.1">
    <property type="nucleotide sequence ID" value="NZ_BMHA01000006.1"/>
</dbReference>
<protein>
    <submittedName>
        <fullName evidence="1">Uncharacterized protein</fullName>
    </submittedName>
</protein>
<evidence type="ECO:0000313" key="1">
    <source>
        <dbReference type="EMBL" id="GGI06632.1"/>
    </source>
</evidence>
<dbReference type="Gene3D" id="3.10.129.10">
    <property type="entry name" value="Hotdog Thioesterase"/>
    <property type="match status" value="2"/>
</dbReference>